<sequence length="171" mass="18986">MIFKALSSKTRIEMVKLLMQRDYHVSGLAKALSISVPVAAKHVRILENAELVGSKIFGRTHVLSVNKEKLYEAMAAFGEEYGIEVRKGASILDALKEVAGVGINKMGDKEFVVSIDDEEGFYVYEVDGELPDTPINEYRMEKDGEIVIKRLVPVLKKRVKVKIKDGAANSC</sequence>
<dbReference type="AlphaFoldDB" id="A0A7G9YVR4"/>
<dbReference type="PANTHER" id="PTHR38600">
    <property type="entry name" value="TRANSCRIPTIONAL REGULATORY PROTEIN"/>
    <property type="match status" value="1"/>
</dbReference>
<dbReference type="InterPro" id="IPR001845">
    <property type="entry name" value="HTH_ArsR_DNA-bd_dom"/>
</dbReference>
<accession>A0A7G9YVR4</accession>
<dbReference type="Pfam" id="PF01022">
    <property type="entry name" value="HTH_5"/>
    <property type="match status" value="1"/>
</dbReference>
<dbReference type="GO" id="GO:0003700">
    <property type="term" value="F:DNA-binding transcription factor activity"/>
    <property type="evidence" value="ECO:0007669"/>
    <property type="project" value="InterPro"/>
</dbReference>
<protein>
    <recommendedName>
        <fullName evidence="1">HTH arsR-type domain-containing protein</fullName>
    </recommendedName>
</protein>
<proteinExistence type="predicted"/>
<dbReference type="SMART" id="SM00418">
    <property type="entry name" value="HTH_ARSR"/>
    <property type="match status" value="1"/>
</dbReference>
<name>A0A7G9YVR4_9EURY</name>
<dbReference type="SUPFAM" id="SSF46785">
    <property type="entry name" value="Winged helix' DNA-binding domain"/>
    <property type="match status" value="1"/>
</dbReference>
<organism evidence="2">
    <name type="scientific">Candidatus Methanophagaceae archaeon ANME-1 ERB6</name>
    <dbReference type="NCBI Taxonomy" id="2759912"/>
    <lineage>
        <taxon>Archaea</taxon>
        <taxon>Methanobacteriati</taxon>
        <taxon>Methanobacteriota</taxon>
        <taxon>Stenosarchaea group</taxon>
        <taxon>Methanomicrobia</taxon>
        <taxon>Candidatus Methanophagales</taxon>
        <taxon>Candidatus Methanophagaceae</taxon>
    </lineage>
</organism>
<feature type="domain" description="HTH arsR-type" evidence="1">
    <location>
        <begin position="1"/>
        <end position="85"/>
    </location>
</feature>
<evidence type="ECO:0000313" key="2">
    <source>
        <dbReference type="EMBL" id="QNO52098.1"/>
    </source>
</evidence>
<dbReference type="EMBL" id="MT631501">
    <property type="protein sequence ID" value="QNO52098.1"/>
    <property type="molecule type" value="Genomic_DNA"/>
</dbReference>
<dbReference type="Gene3D" id="1.10.10.10">
    <property type="entry name" value="Winged helix-like DNA-binding domain superfamily/Winged helix DNA-binding domain"/>
    <property type="match status" value="1"/>
</dbReference>
<gene>
    <name evidence="2" type="ORF">GAKKPHMA_00004</name>
</gene>
<dbReference type="InterPro" id="IPR036390">
    <property type="entry name" value="WH_DNA-bd_sf"/>
</dbReference>
<evidence type="ECO:0000259" key="1">
    <source>
        <dbReference type="PROSITE" id="PS50987"/>
    </source>
</evidence>
<dbReference type="CDD" id="cd00090">
    <property type="entry name" value="HTH_ARSR"/>
    <property type="match status" value="1"/>
</dbReference>
<dbReference type="InterPro" id="IPR036388">
    <property type="entry name" value="WH-like_DNA-bd_sf"/>
</dbReference>
<reference evidence="2" key="1">
    <citation type="submission" date="2020-06" db="EMBL/GenBank/DDBJ databases">
        <title>Unique genomic features of the anaerobic methanotrophic archaea.</title>
        <authorList>
            <person name="Chadwick G.L."/>
            <person name="Skennerton C.T."/>
            <person name="Laso-Perez R."/>
            <person name="Leu A.O."/>
            <person name="Speth D.R."/>
            <person name="Yu H."/>
            <person name="Morgan-Lang C."/>
            <person name="Hatzenpichler R."/>
            <person name="Goudeau D."/>
            <person name="Malmstrom R."/>
            <person name="Brazelton W.J."/>
            <person name="Woyke T."/>
            <person name="Hallam S.J."/>
            <person name="Tyson G.W."/>
            <person name="Wegener G."/>
            <person name="Boetius A."/>
            <person name="Orphan V."/>
        </authorList>
    </citation>
    <scope>NUCLEOTIDE SEQUENCE</scope>
</reference>
<dbReference type="PANTHER" id="PTHR38600:SF1">
    <property type="entry name" value="TRANSCRIPTIONAL REGULATORY PROTEIN"/>
    <property type="match status" value="1"/>
</dbReference>
<dbReference type="InterPro" id="IPR011991">
    <property type="entry name" value="ArsR-like_HTH"/>
</dbReference>
<dbReference type="PROSITE" id="PS50987">
    <property type="entry name" value="HTH_ARSR_2"/>
    <property type="match status" value="1"/>
</dbReference>